<sequence length="77" mass="8944">MLRNNLGIGIMSYLDAYAFIENGEFEFRTIHENGLHPITLALCVAPKRQLSRISQIMMNQIIEHMEALKLRMIEIIQ</sequence>
<dbReference type="AlphaFoldDB" id="S7WWG5"/>
<dbReference type="Proteomes" id="UP000018420">
    <property type="component" value="Unassembled WGS sequence"/>
</dbReference>
<evidence type="ECO:0000313" key="1">
    <source>
        <dbReference type="EMBL" id="EPR87546.1"/>
    </source>
</evidence>
<proteinExistence type="predicted"/>
<comment type="caution">
    <text evidence="1">The sequence shown here is derived from an EMBL/GenBank/DDBJ whole genome shotgun (WGS) entry which is preliminary data.</text>
</comment>
<accession>S7WWG5</accession>
<organism evidence="1 2">
    <name type="scientific">Acinetobacter junii CIP 107470 = MTCC 11364</name>
    <dbReference type="NCBI Taxonomy" id="1217666"/>
    <lineage>
        <taxon>Bacteria</taxon>
        <taxon>Pseudomonadati</taxon>
        <taxon>Pseudomonadota</taxon>
        <taxon>Gammaproteobacteria</taxon>
        <taxon>Moraxellales</taxon>
        <taxon>Moraxellaceae</taxon>
        <taxon>Acinetobacter</taxon>
    </lineage>
</organism>
<gene>
    <name evidence="1" type="ORF">L292_1553</name>
</gene>
<evidence type="ECO:0000313" key="2">
    <source>
        <dbReference type="Proteomes" id="UP000018420"/>
    </source>
</evidence>
<evidence type="ECO:0008006" key="3">
    <source>
        <dbReference type="Google" id="ProtNLM"/>
    </source>
</evidence>
<name>S7WWG5_ACIJU</name>
<protein>
    <recommendedName>
        <fullName evidence="3">LysR substrate-binding domain-containing protein</fullName>
    </recommendedName>
</protein>
<dbReference type="EMBL" id="ASYZ01000002">
    <property type="protein sequence ID" value="EPR87546.1"/>
    <property type="molecule type" value="Genomic_DNA"/>
</dbReference>
<reference evidence="1 2" key="1">
    <citation type="submission" date="2013-05" db="EMBL/GenBank/DDBJ databases">
        <title>Genome assembly of Acinetobacter junii MTCC 11364.</title>
        <authorList>
            <person name="Khatri I."/>
            <person name="Singh N.K."/>
            <person name="Subramanian S."/>
            <person name="Mayilraj S."/>
        </authorList>
    </citation>
    <scope>NUCLEOTIDE SEQUENCE [LARGE SCALE GENOMIC DNA]</scope>
    <source>
        <strain evidence="1 2">MTCC 11364</strain>
    </source>
</reference>
<dbReference type="PATRIC" id="fig|1330047.3.peg.33"/>